<keyword evidence="1" id="KW-0812">Transmembrane</keyword>
<keyword evidence="1" id="KW-0472">Membrane</keyword>
<dbReference type="WBParaSite" id="MBELARI_LOCUS6072">
    <property type="protein sequence ID" value="MBELARI_LOCUS6072"/>
    <property type="gene ID" value="MBELARI_LOCUS6072"/>
</dbReference>
<keyword evidence="1" id="KW-1133">Transmembrane helix</keyword>
<organism evidence="2 3">
    <name type="scientific">Mesorhabditis belari</name>
    <dbReference type="NCBI Taxonomy" id="2138241"/>
    <lineage>
        <taxon>Eukaryota</taxon>
        <taxon>Metazoa</taxon>
        <taxon>Ecdysozoa</taxon>
        <taxon>Nematoda</taxon>
        <taxon>Chromadorea</taxon>
        <taxon>Rhabditida</taxon>
        <taxon>Rhabditina</taxon>
        <taxon>Rhabditomorpha</taxon>
        <taxon>Rhabditoidea</taxon>
        <taxon>Rhabditidae</taxon>
        <taxon>Mesorhabditinae</taxon>
        <taxon>Mesorhabditis</taxon>
    </lineage>
</organism>
<accession>A0AAF3FGI0</accession>
<evidence type="ECO:0000256" key="1">
    <source>
        <dbReference type="SAM" id="Phobius"/>
    </source>
</evidence>
<dbReference type="AlphaFoldDB" id="A0AAF3FGI0"/>
<evidence type="ECO:0000313" key="2">
    <source>
        <dbReference type="Proteomes" id="UP000887575"/>
    </source>
</evidence>
<evidence type="ECO:0000313" key="3">
    <source>
        <dbReference type="WBParaSite" id="MBELARI_LOCUS6072"/>
    </source>
</evidence>
<reference evidence="3" key="1">
    <citation type="submission" date="2024-02" db="UniProtKB">
        <authorList>
            <consortium name="WormBaseParasite"/>
        </authorList>
    </citation>
    <scope>IDENTIFICATION</scope>
</reference>
<proteinExistence type="predicted"/>
<keyword evidence="2" id="KW-1185">Reference proteome</keyword>
<sequence length="88" mass="10534">MGEVTKEEIESEIELKFWLVFIGYIVCSMAWIAYCFISHRRDVESLKQMEEYWVNRQVEQERLLQKYDSVQVDAAIRRSLLVETNEIA</sequence>
<name>A0AAF3FGI0_9BILA</name>
<protein>
    <submittedName>
        <fullName evidence="3">Uncharacterized protein</fullName>
    </submittedName>
</protein>
<feature type="transmembrane region" description="Helical" evidence="1">
    <location>
        <begin position="17"/>
        <end position="37"/>
    </location>
</feature>
<dbReference type="Proteomes" id="UP000887575">
    <property type="component" value="Unassembled WGS sequence"/>
</dbReference>